<dbReference type="EMBL" id="BSXT01000683">
    <property type="protein sequence ID" value="GMF32321.1"/>
    <property type="molecule type" value="Genomic_DNA"/>
</dbReference>
<sequence length="156" mass="16988">MTIPAVQALKPCGFLPMGCAGCWRRCADGFVGFSLALQTPTSSATRWSTCWVREIERSIILLASWIDADCFFTCRQGVGVQVQCVARAHDGGGGHADRHLRGHPEEQPAAGAATQAASEEQARVDSEGGITLPWIQMRWRVVTRRAQSFETDTPVT</sequence>
<name>A0A9W6X664_9STRA</name>
<keyword evidence="2" id="KW-1185">Reference proteome</keyword>
<proteinExistence type="predicted"/>
<dbReference type="AlphaFoldDB" id="A0A9W6X664"/>
<accession>A0A9W6X664</accession>
<gene>
    <name evidence="1" type="ORF">Pfra01_000766100</name>
</gene>
<organism evidence="1 2">
    <name type="scientific">Phytophthora fragariaefolia</name>
    <dbReference type="NCBI Taxonomy" id="1490495"/>
    <lineage>
        <taxon>Eukaryota</taxon>
        <taxon>Sar</taxon>
        <taxon>Stramenopiles</taxon>
        <taxon>Oomycota</taxon>
        <taxon>Peronosporomycetes</taxon>
        <taxon>Peronosporales</taxon>
        <taxon>Peronosporaceae</taxon>
        <taxon>Phytophthora</taxon>
    </lineage>
</organism>
<evidence type="ECO:0000313" key="2">
    <source>
        <dbReference type="Proteomes" id="UP001165121"/>
    </source>
</evidence>
<evidence type="ECO:0000313" key="1">
    <source>
        <dbReference type="EMBL" id="GMF32321.1"/>
    </source>
</evidence>
<reference evidence="1" key="1">
    <citation type="submission" date="2023-04" db="EMBL/GenBank/DDBJ databases">
        <title>Phytophthora fragariaefolia NBRC 109709.</title>
        <authorList>
            <person name="Ichikawa N."/>
            <person name="Sato H."/>
            <person name="Tonouchi N."/>
        </authorList>
    </citation>
    <scope>NUCLEOTIDE SEQUENCE</scope>
    <source>
        <strain evidence="1">NBRC 109709</strain>
    </source>
</reference>
<protein>
    <submittedName>
        <fullName evidence="1">Unnamed protein product</fullName>
    </submittedName>
</protein>
<dbReference type="Proteomes" id="UP001165121">
    <property type="component" value="Unassembled WGS sequence"/>
</dbReference>
<comment type="caution">
    <text evidence="1">The sequence shown here is derived from an EMBL/GenBank/DDBJ whole genome shotgun (WGS) entry which is preliminary data.</text>
</comment>